<name>A0A6V8NKE6_9ACTN</name>
<dbReference type="EMBL" id="BLRU01000618">
    <property type="protein sequence ID" value="GFP20695.1"/>
    <property type="molecule type" value="Genomic_DNA"/>
</dbReference>
<sequence>HPKVGIDLFVLTPEEIRKALDEEDPYIREILTEGRVLYEKTG</sequence>
<protein>
    <submittedName>
        <fullName evidence="1">Uncharacterized protein</fullName>
    </submittedName>
</protein>
<dbReference type="Proteomes" id="UP000574717">
    <property type="component" value="Unassembled WGS sequence"/>
</dbReference>
<accession>A0A6V8NKE6</accession>
<proteinExistence type="predicted"/>
<evidence type="ECO:0000313" key="2">
    <source>
        <dbReference type="Proteomes" id="UP000574717"/>
    </source>
</evidence>
<feature type="non-terminal residue" evidence="1">
    <location>
        <position position="1"/>
    </location>
</feature>
<evidence type="ECO:0000313" key="1">
    <source>
        <dbReference type="EMBL" id="GFP20695.1"/>
    </source>
</evidence>
<dbReference type="AlphaFoldDB" id="A0A6V8NKE6"/>
<comment type="caution">
    <text evidence="1">The sequence shown here is derived from an EMBL/GenBank/DDBJ whole genome shotgun (WGS) entry which is preliminary data.</text>
</comment>
<gene>
    <name evidence="1" type="ORF">HKBW3S03_02199</name>
</gene>
<reference evidence="1 2" key="1">
    <citation type="journal article" date="2020" name="Front. Microbiol.">
        <title>Single-cell genomics of novel Actinobacteria with the Wood-Ljungdahl pathway discovered in a serpentinizing system.</title>
        <authorList>
            <person name="Merino N."/>
            <person name="Kawai M."/>
            <person name="Boyd E.S."/>
            <person name="Colman D.R."/>
            <person name="McGlynn S.E."/>
            <person name="Nealson K.H."/>
            <person name="Kurokawa K."/>
            <person name="Hongoh Y."/>
        </authorList>
    </citation>
    <scope>NUCLEOTIDE SEQUENCE [LARGE SCALE GENOMIC DNA]</scope>
    <source>
        <strain evidence="1 2">S03</strain>
    </source>
</reference>
<organism evidence="1 2">
    <name type="scientific">Candidatus Hakubella thermalkaliphila</name>
    <dbReference type="NCBI Taxonomy" id="2754717"/>
    <lineage>
        <taxon>Bacteria</taxon>
        <taxon>Bacillati</taxon>
        <taxon>Actinomycetota</taxon>
        <taxon>Actinomycetota incertae sedis</taxon>
        <taxon>Candidatus Hakubellales</taxon>
        <taxon>Candidatus Hakubellaceae</taxon>
        <taxon>Candidatus Hakubella</taxon>
    </lineage>
</organism>